<name>A0A481TX35_HHV2</name>
<sequence>MLIKNTAPHYTYERCRVCFFFCRSFLHPQKNQTLRHKSFLVGRLFSFGKHTGLGVPRSWPEKCVAAGIGAGGGEAHFSAPVLAFWGFRCATRARGG</sequence>
<reference evidence="1" key="1">
    <citation type="submission" date="2018-08" db="EMBL/GenBank/DDBJ databases">
        <title>HSV2 whole genome sequences from clinical isolates.</title>
        <authorList>
            <person name="Roychoudhury P."/>
            <person name="Greninger A.L."/>
            <person name="Jerome K.R."/>
            <person name="Johnston C."/>
            <person name="Wald A."/>
            <person name="Xie H."/>
        </authorList>
    </citation>
    <scope>NUCLEOTIDE SEQUENCE</scope>
    <source>
        <strain evidence="1">2008-483</strain>
    </source>
</reference>
<evidence type="ECO:0000313" key="1">
    <source>
        <dbReference type="EMBL" id="QBH85232.1"/>
    </source>
</evidence>
<proteinExistence type="predicted"/>
<organismHost>
    <name type="scientific">Homo sapiens</name>
    <name type="common">Human</name>
    <dbReference type="NCBI Taxonomy" id="9606"/>
</organismHost>
<organism evidence="1">
    <name type="scientific">Human herpesvirus 2</name>
    <name type="common">HHV-2</name>
    <name type="synonym">Human herpes simplex virus 2</name>
    <dbReference type="NCBI Taxonomy" id="10310"/>
    <lineage>
        <taxon>Viruses</taxon>
        <taxon>Duplodnaviria</taxon>
        <taxon>Heunggongvirae</taxon>
        <taxon>Peploviricota</taxon>
        <taxon>Herviviricetes</taxon>
        <taxon>Herpesvirales</taxon>
        <taxon>Orthoherpesviridae</taxon>
        <taxon>Alphaherpesvirinae</taxon>
        <taxon>Simplexvirus</taxon>
        <taxon>Simplexvirus humanalpha2</taxon>
    </lineage>
</organism>
<dbReference type="EMBL" id="MH790660">
    <property type="protein sequence ID" value="QBH85232.1"/>
    <property type="molecule type" value="Genomic_DNA"/>
</dbReference>
<accession>A0A481TX35</accession>
<protein>
    <submittedName>
        <fullName evidence="1">Uncharacterized protein</fullName>
    </submittedName>
</protein>